<evidence type="ECO:0000259" key="11">
    <source>
        <dbReference type="Pfam" id="PF02558"/>
    </source>
</evidence>
<comment type="function">
    <text evidence="10">Catalyzes the NADPH-dependent reduction of ketopantoate into pantoic acid.</text>
</comment>
<keyword evidence="6 10" id="KW-0521">NADP</keyword>
<dbReference type="NCBIfam" id="NF005087">
    <property type="entry name" value="PRK06522.1-1"/>
    <property type="match status" value="1"/>
</dbReference>
<comment type="catalytic activity">
    <reaction evidence="9 10">
        <text>(R)-pantoate + NADP(+) = 2-dehydropantoate + NADPH + H(+)</text>
        <dbReference type="Rhea" id="RHEA:16233"/>
        <dbReference type="ChEBI" id="CHEBI:11561"/>
        <dbReference type="ChEBI" id="CHEBI:15378"/>
        <dbReference type="ChEBI" id="CHEBI:15980"/>
        <dbReference type="ChEBI" id="CHEBI:57783"/>
        <dbReference type="ChEBI" id="CHEBI:58349"/>
        <dbReference type="EC" id="1.1.1.169"/>
    </reaction>
</comment>
<feature type="domain" description="Ketopantoate reductase C-terminal" evidence="12">
    <location>
        <begin position="174"/>
        <end position="297"/>
    </location>
</feature>
<comment type="similarity">
    <text evidence="2 10">Belongs to the ketopantoate reductase family.</text>
</comment>
<dbReference type="InterPro" id="IPR036291">
    <property type="entry name" value="NAD(P)-bd_dom_sf"/>
</dbReference>
<dbReference type="InterPro" id="IPR050838">
    <property type="entry name" value="Ketopantoate_reductase"/>
</dbReference>
<dbReference type="UniPathway" id="UPA00028">
    <property type="reaction ID" value="UER00004"/>
</dbReference>
<evidence type="ECO:0000256" key="5">
    <source>
        <dbReference type="ARBA" id="ARBA00022655"/>
    </source>
</evidence>
<dbReference type="PANTHER" id="PTHR43765:SF2">
    <property type="entry name" value="2-DEHYDROPANTOATE 2-REDUCTASE"/>
    <property type="match status" value="1"/>
</dbReference>
<dbReference type="Gene3D" id="3.40.50.720">
    <property type="entry name" value="NAD(P)-binding Rossmann-like Domain"/>
    <property type="match status" value="1"/>
</dbReference>
<evidence type="ECO:0000256" key="6">
    <source>
        <dbReference type="ARBA" id="ARBA00022857"/>
    </source>
</evidence>
<dbReference type="SUPFAM" id="SSF48179">
    <property type="entry name" value="6-phosphogluconate dehydrogenase C-terminal domain-like"/>
    <property type="match status" value="1"/>
</dbReference>
<name>A0A5F0YFC5_PHODP</name>
<dbReference type="EC" id="1.1.1.169" evidence="3 10"/>
<evidence type="ECO:0000256" key="4">
    <source>
        <dbReference type="ARBA" id="ARBA00019465"/>
    </source>
</evidence>
<reference evidence="13 14" key="1">
    <citation type="submission" date="2020-09" db="EMBL/GenBank/DDBJ databases">
        <title>Complete, closed and curated genome sequences of Photobacterium damselae subsp. piscicida isolates from Australia indicate localised evolution and additional plasmid-borne pathogenicity mechanisms.</title>
        <authorList>
            <person name="Baseggio L."/>
            <person name="Silayeva O."/>
            <person name="Buller N."/>
            <person name="Landos M."/>
            <person name="Engelstaedter J."/>
            <person name="Barnes A.C."/>
        </authorList>
    </citation>
    <scope>NUCLEOTIDE SEQUENCE [LARGE SCALE GENOMIC DNA]</scope>
    <source>
        <strain evidence="13 14">AS-16-0540-1</strain>
    </source>
</reference>
<evidence type="ECO:0000256" key="7">
    <source>
        <dbReference type="ARBA" id="ARBA00023002"/>
    </source>
</evidence>
<evidence type="ECO:0000256" key="8">
    <source>
        <dbReference type="ARBA" id="ARBA00032024"/>
    </source>
</evidence>
<dbReference type="Gene3D" id="1.10.1040.10">
    <property type="entry name" value="N-(1-d-carboxylethyl)-l-norvaline Dehydrogenase, domain 2"/>
    <property type="match status" value="1"/>
</dbReference>
<feature type="domain" description="Ketopantoate reductase N-terminal" evidence="11">
    <location>
        <begin position="6"/>
        <end position="149"/>
    </location>
</feature>
<dbReference type="SUPFAM" id="SSF51735">
    <property type="entry name" value="NAD(P)-binding Rossmann-fold domains"/>
    <property type="match status" value="1"/>
</dbReference>
<dbReference type="InterPro" id="IPR008927">
    <property type="entry name" value="6-PGluconate_DH-like_C_sf"/>
</dbReference>
<dbReference type="GO" id="GO:0050661">
    <property type="term" value="F:NADP binding"/>
    <property type="evidence" value="ECO:0007669"/>
    <property type="project" value="TreeGrafter"/>
</dbReference>
<dbReference type="NCBIfam" id="TIGR00745">
    <property type="entry name" value="apbA_panE"/>
    <property type="match status" value="1"/>
</dbReference>
<evidence type="ECO:0000256" key="10">
    <source>
        <dbReference type="RuleBase" id="RU362068"/>
    </source>
</evidence>
<dbReference type="GO" id="GO:0005737">
    <property type="term" value="C:cytoplasm"/>
    <property type="evidence" value="ECO:0007669"/>
    <property type="project" value="TreeGrafter"/>
</dbReference>
<dbReference type="GO" id="GO:0015940">
    <property type="term" value="P:pantothenate biosynthetic process"/>
    <property type="evidence" value="ECO:0007669"/>
    <property type="project" value="UniProtKB-UniPathway"/>
</dbReference>
<proteinExistence type="inferred from homology"/>
<dbReference type="Proteomes" id="UP000516656">
    <property type="component" value="Chromosome 1"/>
</dbReference>
<dbReference type="InterPro" id="IPR003710">
    <property type="entry name" value="ApbA"/>
</dbReference>
<evidence type="ECO:0000256" key="1">
    <source>
        <dbReference type="ARBA" id="ARBA00004994"/>
    </source>
</evidence>
<dbReference type="EMBL" id="CP061854">
    <property type="protein sequence ID" value="QOD57878.1"/>
    <property type="molecule type" value="Genomic_DNA"/>
</dbReference>
<evidence type="ECO:0000313" key="14">
    <source>
        <dbReference type="Proteomes" id="UP000516656"/>
    </source>
</evidence>
<evidence type="ECO:0000259" key="12">
    <source>
        <dbReference type="Pfam" id="PF08546"/>
    </source>
</evidence>
<dbReference type="Pfam" id="PF02558">
    <property type="entry name" value="ApbA"/>
    <property type="match status" value="1"/>
</dbReference>
<keyword evidence="7 10" id="KW-0560">Oxidoreductase</keyword>
<evidence type="ECO:0000256" key="3">
    <source>
        <dbReference type="ARBA" id="ARBA00013014"/>
    </source>
</evidence>
<comment type="pathway">
    <text evidence="1 10">Cofactor biosynthesis; (R)-pantothenate biosynthesis; (R)-pantoate from 3-methyl-2-oxobutanoate: step 2/2.</text>
</comment>
<organism evidence="13 14">
    <name type="scientific">Photobacterium damsela subsp. piscicida</name>
    <name type="common">Pasteurella piscicida</name>
    <dbReference type="NCBI Taxonomy" id="38294"/>
    <lineage>
        <taxon>Bacteria</taxon>
        <taxon>Pseudomonadati</taxon>
        <taxon>Pseudomonadota</taxon>
        <taxon>Gammaproteobacteria</taxon>
        <taxon>Vibrionales</taxon>
        <taxon>Vibrionaceae</taxon>
        <taxon>Photobacterium</taxon>
    </lineage>
</organism>
<dbReference type="GO" id="GO:0008677">
    <property type="term" value="F:2-dehydropantoate 2-reductase activity"/>
    <property type="evidence" value="ECO:0007669"/>
    <property type="project" value="UniProtKB-EC"/>
</dbReference>
<gene>
    <name evidence="13" type="primary">panE</name>
    <name evidence="13" type="ORF">IC627_11660</name>
</gene>
<dbReference type="InterPro" id="IPR013332">
    <property type="entry name" value="KPR_N"/>
</dbReference>
<evidence type="ECO:0000256" key="9">
    <source>
        <dbReference type="ARBA" id="ARBA00048793"/>
    </source>
</evidence>
<dbReference type="InterPro" id="IPR013328">
    <property type="entry name" value="6PGD_dom2"/>
</dbReference>
<evidence type="ECO:0000256" key="2">
    <source>
        <dbReference type="ARBA" id="ARBA00007870"/>
    </source>
</evidence>
<protein>
    <recommendedName>
        <fullName evidence="4 10">2-dehydropantoate 2-reductase</fullName>
        <ecNumber evidence="3 10">1.1.1.169</ecNumber>
    </recommendedName>
    <alternativeName>
        <fullName evidence="8 10">Ketopantoate reductase</fullName>
    </alternativeName>
</protein>
<accession>A0A5F0YFC5</accession>
<evidence type="ECO:0000313" key="13">
    <source>
        <dbReference type="EMBL" id="QOD57878.1"/>
    </source>
</evidence>
<dbReference type="Pfam" id="PF08546">
    <property type="entry name" value="ApbA_C"/>
    <property type="match status" value="1"/>
</dbReference>
<dbReference type="PANTHER" id="PTHR43765">
    <property type="entry name" value="2-DEHYDROPANTOATE 2-REDUCTASE-RELATED"/>
    <property type="match status" value="1"/>
</dbReference>
<keyword evidence="5 10" id="KW-0566">Pantothenate biosynthesis</keyword>
<sequence>MEIVKITIVGAGAIGSLWGHQLSQHHSVQMWTRTDEPHYSLAFEPHDASKSSQPLQFPANNQEWLRQSDLVLVTVKAFQVIDALHPIYQDIKPTSLVVIMHNGMGTQHSITQRLPHHTIAYATTAQAAFKQHDIVTHTGIGQTWLGLLQGEQQQVADWAQQFHHVLPPCHYHPNILEPLWLKLAINCAINPLTAIYQCTNGQLDSAEHQQQIKTICHEVAQVMSEEVAPITTEELLTRVNQVILATQANYSSMNRDVFHHRTTEIDYITGYLIETARRHHIASPYNEKLWQQIKQLEHHYHD</sequence>
<dbReference type="AlphaFoldDB" id="A0A5F0YFC5"/>
<dbReference type="InterPro" id="IPR013752">
    <property type="entry name" value="KPA_reductase"/>
</dbReference>